<feature type="transmembrane region" description="Helical" evidence="6">
    <location>
        <begin position="189"/>
        <end position="206"/>
    </location>
</feature>
<evidence type="ECO:0000256" key="5">
    <source>
        <dbReference type="ARBA" id="ARBA00023136"/>
    </source>
</evidence>
<accession>A0ABV3ZPT5</accession>
<feature type="transmembrane region" description="Helical" evidence="6">
    <location>
        <begin position="71"/>
        <end position="93"/>
    </location>
</feature>
<keyword evidence="5 6" id="KW-0472">Membrane</keyword>
<evidence type="ECO:0000256" key="2">
    <source>
        <dbReference type="ARBA" id="ARBA00022475"/>
    </source>
</evidence>
<keyword evidence="8" id="KW-1185">Reference proteome</keyword>
<evidence type="ECO:0000313" key="7">
    <source>
        <dbReference type="EMBL" id="MEX6691304.1"/>
    </source>
</evidence>
<keyword evidence="3 6" id="KW-0812">Transmembrane</keyword>
<feature type="transmembrane region" description="Helical" evidence="6">
    <location>
        <begin position="113"/>
        <end position="138"/>
    </location>
</feature>
<comment type="subcellular location">
    <subcellularLocation>
        <location evidence="1">Cell membrane</location>
        <topology evidence="1">Multi-pass membrane protein</topology>
    </subcellularLocation>
</comment>
<evidence type="ECO:0000256" key="4">
    <source>
        <dbReference type="ARBA" id="ARBA00022989"/>
    </source>
</evidence>
<evidence type="ECO:0000313" key="8">
    <source>
        <dbReference type="Proteomes" id="UP001560573"/>
    </source>
</evidence>
<evidence type="ECO:0000256" key="6">
    <source>
        <dbReference type="SAM" id="Phobius"/>
    </source>
</evidence>
<dbReference type="Pfam" id="PF01810">
    <property type="entry name" value="LysE"/>
    <property type="match status" value="1"/>
</dbReference>
<dbReference type="InterPro" id="IPR001123">
    <property type="entry name" value="LeuE-type"/>
</dbReference>
<proteinExistence type="predicted"/>
<dbReference type="Proteomes" id="UP001560573">
    <property type="component" value="Unassembled WGS sequence"/>
</dbReference>
<reference evidence="7 8" key="1">
    <citation type="submission" date="2023-07" db="EMBL/GenBank/DDBJ databases">
        <authorList>
            <person name="Lian W.-H."/>
        </authorList>
    </citation>
    <scope>NUCLEOTIDE SEQUENCE [LARGE SCALE GENOMIC DNA]</scope>
    <source>
        <strain evidence="7 8">SYSU DXS3180</strain>
    </source>
</reference>
<evidence type="ECO:0000256" key="1">
    <source>
        <dbReference type="ARBA" id="ARBA00004651"/>
    </source>
</evidence>
<dbReference type="EMBL" id="JAULBC010000016">
    <property type="protein sequence ID" value="MEX6691304.1"/>
    <property type="molecule type" value="Genomic_DNA"/>
</dbReference>
<name>A0ABV3ZPT5_9BACT</name>
<protein>
    <submittedName>
        <fullName evidence="7">LysE family transporter</fullName>
    </submittedName>
</protein>
<feature type="transmembrane region" description="Helical" evidence="6">
    <location>
        <begin position="150"/>
        <end position="169"/>
    </location>
</feature>
<organism evidence="7 8">
    <name type="scientific">Danxiaibacter flavus</name>
    <dbReference type="NCBI Taxonomy" id="3049108"/>
    <lineage>
        <taxon>Bacteria</taxon>
        <taxon>Pseudomonadati</taxon>
        <taxon>Bacteroidota</taxon>
        <taxon>Chitinophagia</taxon>
        <taxon>Chitinophagales</taxon>
        <taxon>Chitinophagaceae</taxon>
        <taxon>Danxiaibacter</taxon>
    </lineage>
</organism>
<evidence type="ECO:0000256" key="3">
    <source>
        <dbReference type="ARBA" id="ARBA00022692"/>
    </source>
</evidence>
<comment type="caution">
    <text evidence="7">The sequence shown here is derived from an EMBL/GenBank/DDBJ whole genome shotgun (WGS) entry which is preliminary data.</text>
</comment>
<gene>
    <name evidence="7" type="ORF">QTN47_27590</name>
</gene>
<feature type="transmembrane region" description="Helical" evidence="6">
    <location>
        <begin position="40"/>
        <end position="59"/>
    </location>
</feature>
<sequence length="210" mass="23387">MALLFAAFMGMLVSFLGQLPLGNMSITATQIYVQENARNAWKYAIGVAIVEVIYLRLSLKGVDWIMQHKLFFTVLGWLTVALFLVLGVASFVSANRQQSNKKALLLNNKMDRFLLGISMSALNPAQIPFWFIWSTYLLDNKVIQPVSSQYDMFTVGAGCGTIGGLAVYMYGGNWLITRMNASMKNLNKAMGGIFILTAVIQLYRMVKGFL</sequence>
<keyword evidence="2" id="KW-1003">Cell membrane</keyword>
<keyword evidence="4 6" id="KW-1133">Transmembrane helix</keyword>
<dbReference type="RefSeq" id="WP_369332721.1">
    <property type="nucleotide sequence ID" value="NZ_JAULBC010000016.1"/>
</dbReference>